<dbReference type="STRING" id="315358.SERIO_v1c11220"/>
<dbReference type="Proteomes" id="UP000035661">
    <property type="component" value="Chromosome"/>
</dbReference>
<reference evidence="3" key="2">
    <citation type="submission" date="2015-06" db="EMBL/GenBank/DDBJ databases">
        <title>Complete genome sequence of Spiroplasma eriocheiris TDA-040725-5 (DSM 21848).</title>
        <authorList>
            <person name="Lo W.-S."/>
            <person name="Kuo C.-H."/>
        </authorList>
    </citation>
    <scope>NUCLEOTIDE SEQUENCE [LARGE SCALE GENOMIC DNA]</scope>
    <source>
        <strain evidence="3">TDA-040725-5</strain>
    </source>
</reference>
<dbReference type="PATRIC" id="fig|743698.3.peg.1133"/>
<reference evidence="2 3" key="1">
    <citation type="journal article" date="2015" name="Genome Biol. Evol.">
        <title>Found and Lost: The Fates of Horizontally Acquired Genes in Arthropod-Symbiotic Spiroplasma.</title>
        <authorList>
            <person name="Lo W.S."/>
            <person name="Gasparich G.E."/>
            <person name="Kuo C.H."/>
        </authorList>
    </citation>
    <scope>NUCLEOTIDE SEQUENCE [LARGE SCALE GENOMIC DNA]</scope>
    <source>
        <strain evidence="3">TDA-040725-5</strain>
    </source>
</reference>
<protein>
    <recommendedName>
        <fullName evidence="4">Transmembrane protein</fullName>
    </recommendedName>
</protein>
<evidence type="ECO:0000256" key="1">
    <source>
        <dbReference type="SAM" id="Phobius"/>
    </source>
</evidence>
<keyword evidence="1" id="KW-0472">Membrane</keyword>
<keyword evidence="1" id="KW-0812">Transmembrane</keyword>
<organism evidence="2 3">
    <name type="scientific">Spiroplasma eriocheiris</name>
    <dbReference type="NCBI Taxonomy" id="315358"/>
    <lineage>
        <taxon>Bacteria</taxon>
        <taxon>Bacillati</taxon>
        <taxon>Mycoplasmatota</taxon>
        <taxon>Mollicutes</taxon>
        <taxon>Entomoplasmatales</taxon>
        <taxon>Spiroplasmataceae</taxon>
        <taxon>Spiroplasma</taxon>
    </lineage>
</organism>
<keyword evidence="3" id="KW-1185">Reference proteome</keyword>
<keyword evidence="1" id="KW-1133">Transmembrane helix</keyword>
<dbReference type="AlphaFoldDB" id="A0A0H3XJB1"/>
<dbReference type="KEGG" id="seri:SERIO_v1c11220"/>
<name>A0A0H3XJB1_9MOLU</name>
<dbReference type="EMBL" id="CP011856">
    <property type="protein sequence ID" value="AKM54675.1"/>
    <property type="molecule type" value="Genomic_DNA"/>
</dbReference>
<gene>
    <name evidence="2" type="ORF">SERIO_v1c11220</name>
</gene>
<sequence>MPIGTRNTALLFDVKHLPVTRLPREEKQKSNDLFGLIFGTIITTILGIILVPIGGAIFGALGTSLALSTTTTEVLTIIGEVGTDFLINELYDVINNDVSASNSLLNLLLPLGESKVAKAIKKNGLWKGLSKTTIKKRQLWSKIITEGKLSYDLTKMIKDYLNQHAKQNNPIPYHFTNPINLQKNINQKLGYQTKQLSQLDYFNYQQITLIKRKVTNLITNQQWKQVPNNFKIRMDDINYVNNILNPLNKTWSQIIVLDFASWLTIINELIQKNVKPQDIANISLLRTRYLTQEKLTLGLTSKFNFSKRLLNNSAGIKNLFAELNDETEKLSLIIDQLGWELKTDQTKLLTLINSFLNKNSGDLTLINQEVHSLVKPIKFKKILNLQKTTEINLSSLKYFNNFPLIQQIPNLPINNVNKITKPYQLKQQLQKLIKTYDLKSQQEIKKIISNYQLILWKLNKYYACQEYYTLQRKDEKQWQNFFRIPKSKTF</sequence>
<accession>A0A0H3XJB1</accession>
<evidence type="ECO:0000313" key="2">
    <source>
        <dbReference type="EMBL" id="AKM54675.1"/>
    </source>
</evidence>
<evidence type="ECO:0008006" key="4">
    <source>
        <dbReference type="Google" id="ProtNLM"/>
    </source>
</evidence>
<feature type="transmembrane region" description="Helical" evidence="1">
    <location>
        <begin position="33"/>
        <end position="61"/>
    </location>
</feature>
<proteinExistence type="predicted"/>
<dbReference type="RefSeq" id="WP_047791856.1">
    <property type="nucleotide sequence ID" value="NZ_CP011856.1"/>
</dbReference>
<evidence type="ECO:0000313" key="3">
    <source>
        <dbReference type="Proteomes" id="UP000035661"/>
    </source>
</evidence>